<dbReference type="PANTHER" id="PTHR32315:SF3">
    <property type="entry name" value="ADENINE PHOSPHORIBOSYLTRANSFERASE"/>
    <property type="match status" value="1"/>
</dbReference>
<proteinExistence type="inferred from homology"/>
<evidence type="ECO:0000259" key="12">
    <source>
        <dbReference type="Pfam" id="PF00156"/>
    </source>
</evidence>
<dbReference type="GO" id="GO:0005737">
    <property type="term" value="C:cytoplasm"/>
    <property type="evidence" value="ECO:0007669"/>
    <property type="project" value="UniProtKB-SubCell"/>
</dbReference>
<dbReference type="Pfam" id="PF00156">
    <property type="entry name" value="Pribosyltran"/>
    <property type="match status" value="1"/>
</dbReference>
<keyword evidence="9 11" id="KW-0808">Transferase</keyword>
<dbReference type="PANTHER" id="PTHR32315">
    <property type="entry name" value="ADENINE PHOSPHORIBOSYLTRANSFERASE"/>
    <property type="match status" value="1"/>
</dbReference>
<dbReference type="FunFam" id="3.40.50.2020:FF:000021">
    <property type="entry name" value="Adenine phosphoribosyltransferase"/>
    <property type="match status" value="1"/>
</dbReference>
<dbReference type="UniPathway" id="UPA00588">
    <property type="reaction ID" value="UER00646"/>
</dbReference>
<evidence type="ECO:0000313" key="13">
    <source>
        <dbReference type="EMBL" id="GCB87933.1"/>
    </source>
</evidence>
<dbReference type="GO" id="GO:0006168">
    <property type="term" value="P:adenine salvage"/>
    <property type="evidence" value="ECO:0007669"/>
    <property type="project" value="InterPro"/>
</dbReference>
<evidence type="ECO:0000256" key="6">
    <source>
        <dbReference type="ARBA" id="ARBA00011893"/>
    </source>
</evidence>
<evidence type="ECO:0000256" key="7">
    <source>
        <dbReference type="ARBA" id="ARBA00022490"/>
    </source>
</evidence>
<dbReference type="CDD" id="cd06223">
    <property type="entry name" value="PRTases_typeI"/>
    <property type="match status" value="1"/>
</dbReference>
<organism evidence="13 14">
    <name type="scientific">Streptomyces noursei</name>
    <name type="common">Streptomyces albulus</name>
    <dbReference type="NCBI Taxonomy" id="1971"/>
    <lineage>
        <taxon>Bacteria</taxon>
        <taxon>Bacillati</taxon>
        <taxon>Actinomycetota</taxon>
        <taxon>Actinomycetes</taxon>
        <taxon>Kitasatosporales</taxon>
        <taxon>Streptomycetaceae</taxon>
        <taxon>Streptomyces</taxon>
    </lineage>
</organism>
<keyword evidence="10 11" id="KW-0660">Purine salvage</keyword>
<sequence length="194" mass="19872">MTPQPTTVPLTTPADPPGTAALRGAVRQRIRVVPDFPEPGIQFQDLTPVFGDPELVRRLAATFTAAFSGAFDRVLAIEARGFVLGTAVAAAADRPLVLARKKGKLPGPVHRADYALEYGTATLEIQRDALAPGDRVLVVDDVLATGGTFAAAGALVADGGATVAGYAVAASIAGLDGAARLAPDRVFSLLTTAD</sequence>
<reference evidence="13 14" key="1">
    <citation type="journal article" date="2019" name="Microbiol. Resour. Announc.">
        <title>Draft Genome Sequence of the Most Traditional epsilon-Poly-l-Lysine Producer, Streptomyces albulus NBRC14147.</title>
        <authorList>
            <person name="Yamanaka K."/>
            <person name="Hamano Y."/>
        </authorList>
    </citation>
    <scope>NUCLEOTIDE SEQUENCE [LARGE SCALE GENOMIC DNA]</scope>
    <source>
        <strain evidence="13 14">NBRC 14147</strain>
    </source>
</reference>
<dbReference type="HAMAP" id="MF_00004">
    <property type="entry name" value="Aden_phosphoribosyltr"/>
    <property type="match status" value="1"/>
</dbReference>
<dbReference type="GO" id="GO:0002055">
    <property type="term" value="F:adenine binding"/>
    <property type="evidence" value="ECO:0007669"/>
    <property type="project" value="TreeGrafter"/>
</dbReference>
<dbReference type="EC" id="2.4.2.7" evidence="6 11"/>
<evidence type="ECO:0000256" key="10">
    <source>
        <dbReference type="ARBA" id="ARBA00022726"/>
    </source>
</evidence>
<name>A0A401QRL5_STRNR</name>
<comment type="function">
    <text evidence="2 11">Catalyzes a salvage reaction resulting in the formation of AMP, that is energically less costly than de novo synthesis.</text>
</comment>
<dbReference type="EMBL" id="BHXC01000002">
    <property type="protein sequence ID" value="GCB87933.1"/>
    <property type="molecule type" value="Genomic_DNA"/>
</dbReference>
<dbReference type="GO" id="GO:0003999">
    <property type="term" value="F:adenine phosphoribosyltransferase activity"/>
    <property type="evidence" value="ECO:0007669"/>
    <property type="project" value="UniProtKB-UniRule"/>
</dbReference>
<evidence type="ECO:0000256" key="8">
    <source>
        <dbReference type="ARBA" id="ARBA00022676"/>
    </source>
</evidence>
<comment type="similarity">
    <text evidence="5 11">Belongs to the purine/pyrimidine phosphoribosyltransferase family.</text>
</comment>
<dbReference type="GO" id="GO:0006166">
    <property type="term" value="P:purine ribonucleoside salvage"/>
    <property type="evidence" value="ECO:0007669"/>
    <property type="project" value="UniProtKB-KW"/>
</dbReference>
<comment type="pathway">
    <text evidence="4 11">Purine metabolism; AMP biosynthesis via salvage pathway; AMP from adenine: step 1/1.</text>
</comment>
<evidence type="ECO:0000256" key="5">
    <source>
        <dbReference type="ARBA" id="ARBA00008391"/>
    </source>
</evidence>
<keyword evidence="8 11" id="KW-0328">Glycosyltransferase</keyword>
<comment type="caution">
    <text evidence="13">The sequence shown here is derived from an EMBL/GenBank/DDBJ whole genome shotgun (WGS) entry which is preliminary data.</text>
</comment>
<dbReference type="RefSeq" id="WP_016574607.1">
    <property type="nucleotide sequence ID" value="NZ_BHXC01000002.1"/>
</dbReference>
<evidence type="ECO:0000256" key="4">
    <source>
        <dbReference type="ARBA" id="ARBA00004659"/>
    </source>
</evidence>
<dbReference type="AlphaFoldDB" id="A0A401QRL5"/>
<dbReference type="Gene3D" id="3.40.50.2020">
    <property type="match status" value="1"/>
</dbReference>
<evidence type="ECO:0000256" key="3">
    <source>
        <dbReference type="ARBA" id="ARBA00004496"/>
    </source>
</evidence>
<evidence type="ECO:0000313" key="14">
    <source>
        <dbReference type="Proteomes" id="UP000288351"/>
    </source>
</evidence>
<evidence type="ECO:0000256" key="11">
    <source>
        <dbReference type="HAMAP-Rule" id="MF_00004"/>
    </source>
</evidence>
<dbReference type="GO" id="GO:0044209">
    <property type="term" value="P:AMP salvage"/>
    <property type="evidence" value="ECO:0007669"/>
    <property type="project" value="UniProtKB-UniRule"/>
</dbReference>
<protein>
    <recommendedName>
        <fullName evidence="6 11">Adenine phosphoribosyltransferase</fullName>
        <shortName evidence="11">APRT</shortName>
        <ecNumber evidence="6 11">2.4.2.7</ecNumber>
    </recommendedName>
</protein>
<gene>
    <name evidence="13" type="primary">apt_2</name>
    <name evidence="11" type="synonym">apt</name>
    <name evidence="13" type="ORF">SALB_00602</name>
</gene>
<accession>A0A401QRL5</accession>
<dbReference type="SUPFAM" id="SSF53271">
    <property type="entry name" value="PRTase-like"/>
    <property type="match status" value="1"/>
</dbReference>
<evidence type="ECO:0000256" key="1">
    <source>
        <dbReference type="ARBA" id="ARBA00000868"/>
    </source>
</evidence>
<dbReference type="InterPro" id="IPR005764">
    <property type="entry name" value="Ade_phspho_trans"/>
</dbReference>
<keyword evidence="7 11" id="KW-0963">Cytoplasm</keyword>
<dbReference type="InterPro" id="IPR029057">
    <property type="entry name" value="PRTase-like"/>
</dbReference>
<comment type="catalytic activity">
    <reaction evidence="1 11">
        <text>AMP + diphosphate = 5-phospho-alpha-D-ribose 1-diphosphate + adenine</text>
        <dbReference type="Rhea" id="RHEA:16609"/>
        <dbReference type="ChEBI" id="CHEBI:16708"/>
        <dbReference type="ChEBI" id="CHEBI:33019"/>
        <dbReference type="ChEBI" id="CHEBI:58017"/>
        <dbReference type="ChEBI" id="CHEBI:456215"/>
        <dbReference type="EC" id="2.4.2.7"/>
    </reaction>
</comment>
<dbReference type="Proteomes" id="UP000288351">
    <property type="component" value="Unassembled WGS sequence"/>
</dbReference>
<comment type="subunit">
    <text evidence="11">Homodimer.</text>
</comment>
<feature type="domain" description="Phosphoribosyltransferase" evidence="12">
    <location>
        <begin position="55"/>
        <end position="170"/>
    </location>
</feature>
<dbReference type="InterPro" id="IPR050054">
    <property type="entry name" value="UPRTase/APRTase"/>
</dbReference>
<comment type="subcellular location">
    <subcellularLocation>
        <location evidence="3 11">Cytoplasm</location>
    </subcellularLocation>
</comment>
<dbReference type="InterPro" id="IPR000836">
    <property type="entry name" value="PRTase_dom"/>
</dbReference>
<evidence type="ECO:0000256" key="2">
    <source>
        <dbReference type="ARBA" id="ARBA00003968"/>
    </source>
</evidence>
<dbReference type="GO" id="GO:0016208">
    <property type="term" value="F:AMP binding"/>
    <property type="evidence" value="ECO:0007669"/>
    <property type="project" value="TreeGrafter"/>
</dbReference>
<evidence type="ECO:0000256" key="9">
    <source>
        <dbReference type="ARBA" id="ARBA00022679"/>
    </source>
</evidence>
<dbReference type="NCBIfam" id="NF002636">
    <property type="entry name" value="PRK02304.1-5"/>
    <property type="match status" value="1"/>
</dbReference>